<dbReference type="InterPro" id="IPR013108">
    <property type="entry name" value="Amidohydro_3"/>
</dbReference>
<dbReference type="InterPro" id="IPR050378">
    <property type="entry name" value="Metallo-dep_Hydrolases_sf"/>
</dbReference>
<dbReference type="PANTHER" id="PTHR11647">
    <property type="entry name" value="HYDRANTOINASE/DIHYDROPYRIMIDINASE FAMILY MEMBER"/>
    <property type="match status" value="1"/>
</dbReference>
<dbReference type="Pfam" id="PF07969">
    <property type="entry name" value="Amidohydro_3"/>
    <property type="match status" value="2"/>
</dbReference>
<dbReference type="Gene3D" id="2.30.40.10">
    <property type="entry name" value="Urease, subunit C, domain 1"/>
    <property type="match status" value="1"/>
</dbReference>
<dbReference type="Gene3D" id="3.30.1490.130">
    <property type="entry name" value="D-aminoacylase. Domain 3"/>
    <property type="match status" value="1"/>
</dbReference>
<dbReference type="GO" id="GO:0016811">
    <property type="term" value="F:hydrolase activity, acting on carbon-nitrogen (but not peptide) bonds, in linear amides"/>
    <property type="evidence" value="ECO:0007669"/>
    <property type="project" value="InterPro"/>
</dbReference>
<evidence type="ECO:0000313" key="2">
    <source>
        <dbReference type="EMBL" id="CAB4660317.1"/>
    </source>
</evidence>
<dbReference type="AlphaFoldDB" id="A0A6J6TQ78"/>
<feature type="domain" description="Amidohydrolase 3" evidence="1">
    <location>
        <begin position="49"/>
        <end position="230"/>
    </location>
</feature>
<dbReference type="SUPFAM" id="SSF51556">
    <property type="entry name" value="Metallo-dependent hydrolases"/>
    <property type="match status" value="1"/>
</dbReference>
<reference evidence="3" key="1">
    <citation type="submission" date="2020-05" db="EMBL/GenBank/DDBJ databases">
        <authorList>
            <person name="Chiriac C."/>
            <person name="Salcher M."/>
            <person name="Ghai R."/>
            <person name="Kavagutti S V."/>
        </authorList>
    </citation>
    <scope>NUCLEOTIDE SEQUENCE</scope>
</reference>
<protein>
    <submittedName>
        <fullName evidence="3">Unannotated protein</fullName>
    </submittedName>
</protein>
<evidence type="ECO:0000313" key="3">
    <source>
        <dbReference type="EMBL" id="CAB4749316.1"/>
    </source>
</evidence>
<accession>A0A6J6TQ78</accession>
<dbReference type="SUPFAM" id="SSF51338">
    <property type="entry name" value="Composite domain of metallo-dependent hydrolases"/>
    <property type="match status" value="1"/>
</dbReference>
<dbReference type="GO" id="GO:0005829">
    <property type="term" value="C:cytosol"/>
    <property type="evidence" value="ECO:0007669"/>
    <property type="project" value="TreeGrafter"/>
</dbReference>
<organism evidence="3">
    <name type="scientific">freshwater metagenome</name>
    <dbReference type="NCBI Taxonomy" id="449393"/>
    <lineage>
        <taxon>unclassified sequences</taxon>
        <taxon>metagenomes</taxon>
        <taxon>ecological metagenomes</taxon>
    </lineage>
</organism>
<dbReference type="EMBL" id="CAEZZB010000089">
    <property type="protein sequence ID" value="CAB4749316.1"/>
    <property type="molecule type" value="Genomic_DNA"/>
</dbReference>
<name>A0A6J6TQ78_9ZZZZ</name>
<dbReference type="InterPro" id="IPR011059">
    <property type="entry name" value="Metal-dep_hydrolase_composite"/>
</dbReference>
<dbReference type="Gene3D" id="3.20.20.140">
    <property type="entry name" value="Metal-dependent hydrolases"/>
    <property type="match status" value="1"/>
</dbReference>
<dbReference type="CDD" id="cd01297">
    <property type="entry name" value="D-aminoacylase"/>
    <property type="match status" value="1"/>
</dbReference>
<evidence type="ECO:0000259" key="1">
    <source>
        <dbReference type="Pfam" id="PF07969"/>
    </source>
</evidence>
<dbReference type="EMBL" id="CAEZWQ010000042">
    <property type="protein sequence ID" value="CAB4660317.1"/>
    <property type="molecule type" value="Genomic_DNA"/>
</dbReference>
<gene>
    <name evidence="2" type="ORF">UFOPK2275_00489</name>
    <name evidence="3" type="ORF">UFOPK2816_00743</name>
</gene>
<feature type="domain" description="Amidohydrolase 3" evidence="1">
    <location>
        <begin position="442"/>
        <end position="512"/>
    </location>
</feature>
<sequence length="532" mass="57426">MSTEREVTTIFKNGLIVDGSGRPGYRADVAIRDGLIIEIGALNEAPAREIIDVAGMVVAPGFIDIHTHSDLTLISNPLAQSKIRQGVTTEVVGNCGFGVAPLPTGVDVENLRAAVAYIDLDPSINWDWKTVDDYLSYMEKLKTSVNVATLVGHIPIHTAVVGYGKEDATPYQIDEMKDLLLEGLNSGAYGFSTGLNYSPISYASRNELFGFAEVVATTNTIFAWHMRNYGDDLMKSVEEVISIALETGARTQISHLVAVGERNWGAVARALDEIDKANSQGADISVDVYPYLAGNCPLSQLLPAWAQEGGDQVMKNRLVDPQVRNKIIKEWVDPLVSWREIQISSVLPGREKLVGQSIADIAQTTGKSEDDSALDLLAEMGNSVGIIAFGRSEADLISIFTHPRALIGSDGQSLDPLGITGSGSPHPRSYGCYPRLMSSFVGSHGITLERAVQMSTSAVAQKLQMADRGEITVGKRADLVVFDPSLIRDLSTFTSPHQYPQGLPHVMVNGELAIRNGDHTGARSGDVLRRTL</sequence>
<dbReference type="InterPro" id="IPR032466">
    <property type="entry name" value="Metal_Hydrolase"/>
</dbReference>
<dbReference type="PANTHER" id="PTHR11647:SF1">
    <property type="entry name" value="COLLAPSIN RESPONSE MEDIATOR PROTEIN"/>
    <property type="match status" value="1"/>
</dbReference>
<dbReference type="GO" id="GO:0016812">
    <property type="term" value="F:hydrolase activity, acting on carbon-nitrogen (but not peptide) bonds, in cyclic amides"/>
    <property type="evidence" value="ECO:0007669"/>
    <property type="project" value="TreeGrafter"/>
</dbReference>
<proteinExistence type="predicted"/>
<dbReference type="InterPro" id="IPR023100">
    <property type="entry name" value="D-aminoacylase_insert_dom_sf"/>
</dbReference>